<protein>
    <recommendedName>
        <fullName evidence="6">Internalin</fullName>
    </recommendedName>
</protein>
<accession>A0AAU9VGI0</accession>
<dbReference type="EMBL" id="OW659477">
    <property type="protein sequence ID" value="CAH2761805.1"/>
    <property type="molecule type" value="Genomic_DNA"/>
</dbReference>
<evidence type="ECO:0000313" key="4">
    <source>
        <dbReference type="Proteomes" id="UP001154095"/>
    </source>
</evidence>
<evidence type="ECO:0000313" key="3">
    <source>
        <dbReference type="EMBL" id="CAH2761805.1"/>
    </source>
</evidence>
<dbReference type="RefSeq" id="WP_115354700.1">
    <property type="nucleotide sequence ID" value="NZ_OW659477.1"/>
</dbReference>
<evidence type="ECO:0000313" key="5">
    <source>
        <dbReference type="Proteomes" id="UP001154111"/>
    </source>
</evidence>
<evidence type="ECO:0000256" key="1">
    <source>
        <dbReference type="SAM" id="MobiDB-lite"/>
    </source>
</evidence>
<dbReference type="EMBL" id="OW659496">
    <property type="protein sequence ID" value="CAH2761796.1"/>
    <property type="molecule type" value="Genomic_DNA"/>
</dbReference>
<keyword evidence="4" id="KW-1185">Reference proteome</keyword>
<gene>
    <name evidence="3" type="ORF">ERYAMS2_00890</name>
    <name evidence="2" type="ORF">ERYAMS_00596</name>
</gene>
<organism evidence="3 5">
    <name type="scientific">Erysipelothrix amsterdamensis</name>
    <dbReference type="NCBI Taxonomy" id="2929157"/>
    <lineage>
        <taxon>Bacteria</taxon>
        <taxon>Bacillati</taxon>
        <taxon>Bacillota</taxon>
        <taxon>Erysipelotrichia</taxon>
        <taxon>Erysipelotrichales</taxon>
        <taxon>Erysipelotrichaceae</taxon>
        <taxon>Erysipelothrix</taxon>
    </lineage>
</organism>
<evidence type="ECO:0008006" key="6">
    <source>
        <dbReference type="Google" id="ProtNLM"/>
    </source>
</evidence>
<sequence>MFRRLASVLFKEEEIVIEEEISDHVGEVEIPELKPILPKEKKIVEKPKTVTEHVDITEPVISEKPITDMTPDEAVNAASELNRKSRMITADDDLAKRKMERAKAARTSELEVKKFEYQRKDIISPMYGGPSQPSEPLDIPKKNKASKHVPVAEVISPMYGKVQEESKAEARKIDESLMDLRVDDIISNEGKGETVQVSLYDYLEGIDEHEE</sequence>
<proteinExistence type="predicted"/>
<name>A0AAU9VGI0_9FIRM</name>
<dbReference type="AlphaFoldDB" id="A0AAU9VGI0"/>
<evidence type="ECO:0000313" key="2">
    <source>
        <dbReference type="EMBL" id="CAH2761796.1"/>
    </source>
</evidence>
<feature type="region of interest" description="Disordered" evidence="1">
    <location>
        <begin position="123"/>
        <end position="146"/>
    </location>
</feature>
<dbReference type="Proteomes" id="UP001154095">
    <property type="component" value="Chromosome"/>
</dbReference>
<dbReference type="Proteomes" id="UP001154111">
    <property type="component" value="Chromosome"/>
</dbReference>
<reference evidence="3" key="1">
    <citation type="submission" date="2022-04" db="EMBL/GenBank/DDBJ databases">
        <authorList>
            <person name="Forde T."/>
        </authorList>
    </citation>
    <scope>NUCLEOTIDE SEQUENCE</scope>
    <source>
        <strain evidence="3">A18Y016a</strain>
        <strain evidence="2">A18Y020d</strain>
    </source>
</reference>